<keyword evidence="2" id="KW-1185">Reference proteome</keyword>
<organism evidence="1 2">
    <name type="scientific">Adineta ricciae</name>
    <name type="common">Rotifer</name>
    <dbReference type="NCBI Taxonomy" id="249248"/>
    <lineage>
        <taxon>Eukaryota</taxon>
        <taxon>Metazoa</taxon>
        <taxon>Spiralia</taxon>
        <taxon>Gnathifera</taxon>
        <taxon>Rotifera</taxon>
        <taxon>Eurotatoria</taxon>
        <taxon>Bdelloidea</taxon>
        <taxon>Adinetida</taxon>
        <taxon>Adinetidae</taxon>
        <taxon>Adineta</taxon>
    </lineage>
</organism>
<evidence type="ECO:0000313" key="1">
    <source>
        <dbReference type="EMBL" id="CAF1057963.1"/>
    </source>
</evidence>
<name>A0A814KZK7_ADIRI</name>
<comment type="caution">
    <text evidence="1">The sequence shown here is derived from an EMBL/GenBank/DDBJ whole genome shotgun (WGS) entry which is preliminary data.</text>
</comment>
<proteinExistence type="predicted"/>
<reference evidence="1" key="1">
    <citation type="submission" date="2021-02" db="EMBL/GenBank/DDBJ databases">
        <authorList>
            <person name="Nowell W R."/>
        </authorList>
    </citation>
    <scope>NUCLEOTIDE SEQUENCE</scope>
</reference>
<protein>
    <submittedName>
        <fullName evidence="1">Uncharacterized protein</fullName>
    </submittedName>
</protein>
<dbReference type="AlphaFoldDB" id="A0A814KZK7"/>
<dbReference type="Pfam" id="PF13365">
    <property type="entry name" value="Trypsin_2"/>
    <property type="match status" value="1"/>
</dbReference>
<sequence length="331" mass="36000">MIPLALLSRSTSRLFSKIHFRILCNSRNYSQCTLSPTELPAALNASFAESETSTNDQLNNFLIRYVLENQSTASPSFSNLFGQLNSKANLQLPHVLLYENMGRKNVTNQSDLTPGIVTIAHVLPSIGKVIVASGFAILDGGLIVTCAHTFYQAVQHLSSSNHDSKSKSIVIANDGNLIGIAALESHLVRSDLVILRLQREHKLPSLAVDPYPAPTTTSLLTYDFQTASLSSTSTPTVSYSWKLAEVLCYRGPCGQEAQAGTYDELTSMMHSHPSSNGSSGGPIVNKETRSVVGIVRGSEVNYTNRKRIGFAIPSEHLYDAFRLPGMPDDLD</sequence>
<dbReference type="Gene3D" id="2.40.10.120">
    <property type="match status" value="1"/>
</dbReference>
<dbReference type="InterPro" id="IPR009003">
    <property type="entry name" value="Peptidase_S1_PA"/>
</dbReference>
<accession>A0A814KZK7</accession>
<gene>
    <name evidence="1" type="ORF">XAT740_LOCUS16128</name>
</gene>
<dbReference type="Proteomes" id="UP000663828">
    <property type="component" value="Unassembled WGS sequence"/>
</dbReference>
<dbReference type="EMBL" id="CAJNOR010001018">
    <property type="protein sequence ID" value="CAF1057963.1"/>
    <property type="molecule type" value="Genomic_DNA"/>
</dbReference>
<evidence type="ECO:0000313" key="2">
    <source>
        <dbReference type="Proteomes" id="UP000663828"/>
    </source>
</evidence>
<dbReference type="SUPFAM" id="SSF50494">
    <property type="entry name" value="Trypsin-like serine proteases"/>
    <property type="match status" value="1"/>
</dbReference>